<evidence type="ECO:0000259" key="7">
    <source>
        <dbReference type="Pfam" id="PF14322"/>
    </source>
</evidence>
<keyword evidence="9" id="KW-1185">Reference proteome</keyword>
<evidence type="ECO:0000256" key="3">
    <source>
        <dbReference type="ARBA" id="ARBA00022729"/>
    </source>
</evidence>
<evidence type="ECO:0000313" key="8">
    <source>
        <dbReference type="EMBL" id="MCF1715080.1"/>
    </source>
</evidence>
<evidence type="ECO:0000313" key="9">
    <source>
        <dbReference type="Proteomes" id="UP001200145"/>
    </source>
</evidence>
<keyword evidence="4" id="KW-0472">Membrane</keyword>
<feature type="domain" description="SusD-like N-terminal" evidence="7">
    <location>
        <begin position="89"/>
        <end position="212"/>
    </location>
</feature>
<accession>A0ABS9BIM5</accession>
<dbReference type="Pfam" id="PF07980">
    <property type="entry name" value="SusD_RagB"/>
    <property type="match status" value="1"/>
</dbReference>
<gene>
    <name evidence="8" type="ORF">L0U88_10630</name>
</gene>
<comment type="similarity">
    <text evidence="2">Belongs to the SusD family.</text>
</comment>
<feature type="domain" description="RagB/SusD" evidence="6">
    <location>
        <begin position="354"/>
        <end position="478"/>
    </location>
</feature>
<evidence type="ECO:0000259" key="6">
    <source>
        <dbReference type="Pfam" id="PF07980"/>
    </source>
</evidence>
<name>A0ABS9BIM5_9BACT</name>
<dbReference type="Gene3D" id="1.25.40.390">
    <property type="match status" value="1"/>
</dbReference>
<evidence type="ECO:0000256" key="5">
    <source>
        <dbReference type="ARBA" id="ARBA00023237"/>
    </source>
</evidence>
<dbReference type="SUPFAM" id="SSF48452">
    <property type="entry name" value="TPR-like"/>
    <property type="match status" value="1"/>
</dbReference>
<comment type="caution">
    <text evidence="8">The sequence shown here is derived from an EMBL/GenBank/DDBJ whole genome shotgun (WGS) entry which is preliminary data.</text>
</comment>
<dbReference type="InterPro" id="IPR012944">
    <property type="entry name" value="SusD_RagB_dom"/>
</dbReference>
<keyword evidence="3" id="KW-0732">Signal</keyword>
<comment type="subcellular location">
    <subcellularLocation>
        <location evidence="1">Cell outer membrane</location>
    </subcellularLocation>
</comment>
<sequence>MKRSFLYTTILAGGLLVLSACNKQLETEPQTELTELKTFEDVQSALQGSYEGFKSVRYYNNPAASGFSSAWSALPDMMGDDMIEALESLGNWRILSELAYNADNGAVQGAFRQGYEIISRVNNVLQALPVYETGDTEAEAKTVRGQALAIRAHAHFDLLRYFAPQYDRNSTELAIPYVTSFDPLNPLTILPARNTVKEVYDRIFEDLDNALTAFEQGGNPSGNTARYYIDETVVHAMRARINLYAGNWQAAIDEATAALDARGLTDADGYVAAFSTDTEAAPSSEVYWSIPSDNSLTPGGGISGGNPNYRVATPISNIIKDMGGAYDEPGVILFDQTGIGGFQRTIVDKYPGVNSFKVFRAGEMMLIRAEAKQRLGNPTALEDLNALRTARGVDEGNETGAALLDAILLLRRVELLGEGHRWFDIKRTTRIINRTECGTAGGSSSNNCTVGANSRSWAFPIPFNDIRVNPNLVQNQGY</sequence>
<proteinExistence type="inferred from homology"/>
<dbReference type="Proteomes" id="UP001200145">
    <property type="component" value="Unassembled WGS sequence"/>
</dbReference>
<evidence type="ECO:0000256" key="4">
    <source>
        <dbReference type="ARBA" id="ARBA00023136"/>
    </source>
</evidence>
<reference evidence="8 9" key="1">
    <citation type="submission" date="2022-01" db="EMBL/GenBank/DDBJ databases">
        <title>Flavihumibacter sp. nov., isolated from sediment of a river.</title>
        <authorList>
            <person name="Liu H."/>
        </authorList>
    </citation>
    <scope>NUCLEOTIDE SEQUENCE [LARGE SCALE GENOMIC DNA]</scope>
    <source>
        <strain evidence="8 9">RY-1</strain>
    </source>
</reference>
<organism evidence="8 9">
    <name type="scientific">Flavihumibacter fluminis</name>
    <dbReference type="NCBI Taxonomy" id="2909236"/>
    <lineage>
        <taxon>Bacteria</taxon>
        <taxon>Pseudomonadati</taxon>
        <taxon>Bacteroidota</taxon>
        <taxon>Chitinophagia</taxon>
        <taxon>Chitinophagales</taxon>
        <taxon>Chitinophagaceae</taxon>
        <taxon>Flavihumibacter</taxon>
    </lineage>
</organism>
<dbReference type="PROSITE" id="PS51257">
    <property type="entry name" value="PROKAR_LIPOPROTEIN"/>
    <property type="match status" value="1"/>
</dbReference>
<dbReference type="EMBL" id="JAKEVY010000002">
    <property type="protein sequence ID" value="MCF1715080.1"/>
    <property type="molecule type" value="Genomic_DNA"/>
</dbReference>
<keyword evidence="5" id="KW-0998">Cell outer membrane</keyword>
<dbReference type="Pfam" id="PF14322">
    <property type="entry name" value="SusD-like_3"/>
    <property type="match status" value="1"/>
</dbReference>
<dbReference type="InterPro" id="IPR011990">
    <property type="entry name" value="TPR-like_helical_dom_sf"/>
</dbReference>
<protein>
    <submittedName>
        <fullName evidence="8">RagB/SusD family nutrient uptake outer membrane protein</fullName>
    </submittedName>
</protein>
<dbReference type="RefSeq" id="WP_234866030.1">
    <property type="nucleotide sequence ID" value="NZ_JAKEVY010000002.1"/>
</dbReference>
<dbReference type="CDD" id="cd08977">
    <property type="entry name" value="SusD"/>
    <property type="match status" value="1"/>
</dbReference>
<evidence type="ECO:0000256" key="1">
    <source>
        <dbReference type="ARBA" id="ARBA00004442"/>
    </source>
</evidence>
<dbReference type="InterPro" id="IPR033985">
    <property type="entry name" value="SusD-like_N"/>
</dbReference>
<evidence type="ECO:0000256" key="2">
    <source>
        <dbReference type="ARBA" id="ARBA00006275"/>
    </source>
</evidence>